<evidence type="ECO:0000256" key="1">
    <source>
        <dbReference type="SAM" id="Phobius"/>
    </source>
</evidence>
<accession>A0A0J5P5A6</accession>
<dbReference type="PATRIC" id="fig|67855.3.peg.2232"/>
<dbReference type="Proteomes" id="UP000036270">
    <property type="component" value="Unassembled WGS sequence"/>
</dbReference>
<dbReference type="EMBL" id="JWIZ01000079">
    <property type="protein sequence ID" value="KMK50664.1"/>
    <property type="molecule type" value="Genomic_DNA"/>
</dbReference>
<evidence type="ECO:0000313" key="3">
    <source>
        <dbReference type="Proteomes" id="UP000036270"/>
    </source>
</evidence>
<name>A0A0J5P5A6_9PAST</name>
<protein>
    <submittedName>
        <fullName evidence="2">Uncharacterized protein</fullName>
    </submittedName>
</protein>
<comment type="caution">
    <text evidence="2">The sequence shown here is derived from an EMBL/GenBank/DDBJ whole genome shotgun (WGS) entry which is preliminary data.</text>
</comment>
<keyword evidence="3" id="KW-1185">Reference proteome</keyword>
<reference evidence="2 3" key="1">
    <citation type="submission" date="2014-12" db="EMBL/GenBank/DDBJ databases">
        <title>Reclassification of Actinobacillus muris as Muribacter muris.</title>
        <authorList>
            <person name="Christensen H."/>
            <person name="Nicklas W."/>
            <person name="Bisgaard M."/>
        </authorList>
    </citation>
    <scope>NUCLEOTIDE SEQUENCE [LARGE SCALE GENOMIC DNA]</scope>
    <source>
        <strain evidence="2 3">Ackerman80-443D</strain>
    </source>
</reference>
<keyword evidence="1" id="KW-0812">Transmembrane</keyword>
<keyword evidence="1" id="KW-1133">Transmembrane helix</keyword>
<organism evidence="2 3">
    <name type="scientific">Muribacter muris</name>
    <dbReference type="NCBI Taxonomy" id="67855"/>
    <lineage>
        <taxon>Bacteria</taxon>
        <taxon>Pseudomonadati</taxon>
        <taxon>Pseudomonadota</taxon>
        <taxon>Gammaproteobacteria</taxon>
        <taxon>Pasteurellales</taxon>
        <taxon>Pasteurellaceae</taxon>
        <taxon>Muribacter</taxon>
    </lineage>
</organism>
<feature type="transmembrane region" description="Helical" evidence="1">
    <location>
        <begin position="37"/>
        <end position="59"/>
    </location>
</feature>
<proteinExistence type="predicted"/>
<gene>
    <name evidence="2" type="ORF">RO21_10525</name>
</gene>
<sequence length="72" mass="8398">MKKETLDAWAKIFEDCTKVSLLAIPAIWYYGKEDFSFKLWATIGLFLAMYICIIMGRLIRDNAEYLSQPRGE</sequence>
<evidence type="ECO:0000313" key="2">
    <source>
        <dbReference type="EMBL" id="KMK50664.1"/>
    </source>
</evidence>
<keyword evidence="1" id="KW-0472">Membrane</keyword>
<dbReference type="AlphaFoldDB" id="A0A0J5P5A6"/>